<reference evidence="2" key="1">
    <citation type="submission" date="2021-11" db="EMBL/GenBank/DDBJ databases">
        <authorList>
            <person name="Herlambang A."/>
            <person name="Guo Y."/>
            <person name="Takashima Y."/>
            <person name="Nishizawa T."/>
        </authorList>
    </citation>
    <scope>NUCLEOTIDE SEQUENCE</scope>
    <source>
        <strain evidence="2">E1425</strain>
    </source>
</reference>
<keyword evidence="3" id="KW-1185">Reference proteome</keyword>
<feature type="chain" id="PRO_5040265270" evidence="1">
    <location>
        <begin position="25"/>
        <end position="246"/>
    </location>
</feature>
<comment type="caution">
    <text evidence="2">The sequence shown here is derived from an EMBL/GenBank/DDBJ whole genome shotgun (WGS) entry which is preliminary data.</text>
</comment>
<proteinExistence type="predicted"/>
<gene>
    <name evidence="2" type="ORF">EMPS_05117</name>
</gene>
<sequence>MLSSTSTLSLTLGLFLVSASYAASQDLLNTGILDGSWDITRYYYSDTANIANNGVGTHCGKQEHINLKVDGNSFVQDSSVKDVTFGTSGIWEIESLESISENTNHTLEPELDPLYLKFRAFKDALSPLDLCAAVQVIAPSSSASSASSDRTELFMMVNTTNPRLCPAPWIRFGGVCAQGVDFLTGKCISGPCLDKLKDQHATATNTVTSTVQSHPTEGAKKNGGSLIGAIPKVAHALASMAVTVLV</sequence>
<evidence type="ECO:0000313" key="2">
    <source>
        <dbReference type="EMBL" id="GJJ72759.1"/>
    </source>
</evidence>
<feature type="signal peptide" evidence="1">
    <location>
        <begin position="1"/>
        <end position="24"/>
    </location>
</feature>
<accession>A0A9P3LW79</accession>
<evidence type="ECO:0000256" key="1">
    <source>
        <dbReference type="SAM" id="SignalP"/>
    </source>
</evidence>
<name>A0A9P3LW79_9FUNG</name>
<dbReference type="EMBL" id="BQFW01000007">
    <property type="protein sequence ID" value="GJJ72759.1"/>
    <property type="molecule type" value="Genomic_DNA"/>
</dbReference>
<organism evidence="2 3">
    <name type="scientific">Entomortierella parvispora</name>
    <dbReference type="NCBI Taxonomy" id="205924"/>
    <lineage>
        <taxon>Eukaryota</taxon>
        <taxon>Fungi</taxon>
        <taxon>Fungi incertae sedis</taxon>
        <taxon>Mucoromycota</taxon>
        <taxon>Mortierellomycotina</taxon>
        <taxon>Mortierellomycetes</taxon>
        <taxon>Mortierellales</taxon>
        <taxon>Mortierellaceae</taxon>
        <taxon>Entomortierella</taxon>
    </lineage>
</organism>
<dbReference type="Proteomes" id="UP000827284">
    <property type="component" value="Unassembled WGS sequence"/>
</dbReference>
<dbReference type="OrthoDB" id="2409209at2759"/>
<protein>
    <submittedName>
        <fullName evidence="2">Uncharacterized protein</fullName>
    </submittedName>
</protein>
<reference evidence="2" key="2">
    <citation type="journal article" date="2022" name="Microbiol. Resour. Announc.">
        <title>Whole-Genome Sequence of Entomortierella parvispora E1425, a Mucoromycotan Fungus Associated with Burkholderiaceae-Related Endosymbiotic Bacteria.</title>
        <authorList>
            <person name="Herlambang A."/>
            <person name="Guo Y."/>
            <person name="Takashima Y."/>
            <person name="Narisawa K."/>
            <person name="Ohta H."/>
            <person name="Nishizawa T."/>
        </authorList>
    </citation>
    <scope>NUCLEOTIDE SEQUENCE</scope>
    <source>
        <strain evidence="2">E1425</strain>
    </source>
</reference>
<evidence type="ECO:0000313" key="3">
    <source>
        <dbReference type="Proteomes" id="UP000827284"/>
    </source>
</evidence>
<keyword evidence="1" id="KW-0732">Signal</keyword>
<dbReference type="AlphaFoldDB" id="A0A9P3LW79"/>